<gene>
    <name evidence="8" type="ORF">GWI33_022896</name>
</gene>
<evidence type="ECO:0000256" key="7">
    <source>
        <dbReference type="SAM" id="MobiDB-lite"/>
    </source>
</evidence>
<keyword evidence="4" id="KW-0256">Endoplasmic reticulum</keyword>
<evidence type="ECO:0000256" key="1">
    <source>
        <dbReference type="ARBA" id="ARBA00004173"/>
    </source>
</evidence>
<dbReference type="SUPFAM" id="SSF53474">
    <property type="entry name" value="alpha/beta-Hydrolases"/>
    <property type="match status" value="1"/>
</dbReference>
<feature type="region of interest" description="Disordered" evidence="7">
    <location>
        <begin position="91"/>
        <end position="119"/>
    </location>
</feature>
<keyword evidence="5" id="KW-0496">Mitochondrion</keyword>
<evidence type="ECO:0000256" key="4">
    <source>
        <dbReference type="ARBA" id="ARBA00022824"/>
    </source>
</evidence>
<dbReference type="EMBL" id="JAACXV010000086">
    <property type="protein sequence ID" value="KAF7283862.1"/>
    <property type="molecule type" value="Genomic_DNA"/>
</dbReference>
<name>A0A834IMW8_RHYFE</name>
<sequence>MQLQSTANDGMSETVEDIMDDQRIISSEINLTVDRSNDSYWIVPSRKLWLHNVLYSLRNQLVPALAAFLVNNLSRSLAPLQRLPLSLPAREGRVKARRRSRAQVNQSNPDTERVEDCSSTQHKEEAEKCVSCTILHEPDEEPVADIIFVHGLHGGIDRTWTQGTWRQNNQKLRDLTPIRRRSTGNMYVPINEDDTQQEGTLKRTLTKIYSKVPAKIARTNVENSDASDVTDDSEENDRDNIENYSRCWPQDWLPQDCPGVRVLAINYTTDVLWRPLWQKMKTRSDLRERSLEMMDELLSLDVGRRPIVWVGHSKGGLFIKQIILNAKNSEDGTHHIHNLYQQTKAIMFYSVPHKGSPIADMIFPFFRRSIELLEVQKNCEFVLDLHKKFLEIFNNDNNNKPEVFSFIDTENTPVAFTSLKFIAYESADPDVGIKCDVPLNHREICKPAGRDCFLYLELVKLINRSIFNKDD</sequence>
<protein>
    <recommendedName>
        <fullName evidence="10">Protein SERAC1</fullName>
    </recommendedName>
</protein>
<evidence type="ECO:0000313" key="9">
    <source>
        <dbReference type="Proteomes" id="UP000625711"/>
    </source>
</evidence>
<dbReference type="GO" id="GO:0005739">
    <property type="term" value="C:mitochondrion"/>
    <property type="evidence" value="ECO:0007669"/>
    <property type="project" value="UniProtKB-SubCell"/>
</dbReference>
<keyword evidence="9" id="KW-1185">Reference proteome</keyword>
<dbReference type="AlphaFoldDB" id="A0A834IMW8"/>
<reference evidence="8" key="1">
    <citation type="submission" date="2020-08" db="EMBL/GenBank/DDBJ databases">
        <title>Genome sequencing and assembly of the red palm weevil Rhynchophorus ferrugineus.</title>
        <authorList>
            <person name="Dias G.B."/>
            <person name="Bergman C.M."/>
            <person name="Manee M."/>
        </authorList>
    </citation>
    <scope>NUCLEOTIDE SEQUENCE</scope>
    <source>
        <strain evidence="8">AA-2017</strain>
        <tissue evidence="8">Whole larva</tissue>
    </source>
</reference>
<comment type="caution">
    <text evidence="8">The sequence shown here is derived from an EMBL/GenBank/DDBJ whole genome shotgun (WGS) entry which is preliminary data.</text>
</comment>
<accession>A0A834IMW8</accession>
<evidence type="ECO:0000256" key="2">
    <source>
        <dbReference type="ARBA" id="ARBA00004240"/>
    </source>
</evidence>
<dbReference type="PANTHER" id="PTHR48182:SF2">
    <property type="entry name" value="PROTEIN SERAC1"/>
    <property type="match status" value="1"/>
</dbReference>
<comment type="subcellular location">
    <subcellularLocation>
        <location evidence="2">Endoplasmic reticulum</location>
    </subcellularLocation>
    <subcellularLocation>
        <location evidence="3">Membrane</location>
    </subcellularLocation>
    <subcellularLocation>
        <location evidence="1">Mitochondrion</location>
    </subcellularLocation>
</comment>
<evidence type="ECO:0000256" key="3">
    <source>
        <dbReference type="ARBA" id="ARBA00004370"/>
    </source>
</evidence>
<evidence type="ECO:0000313" key="8">
    <source>
        <dbReference type="EMBL" id="KAF7283862.1"/>
    </source>
</evidence>
<dbReference type="Proteomes" id="UP000625711">
    <property type="component" value="Unassembled WGS sequence"/>
</dbReference>
<dbReference type="GO" id="GO:0016020">
    <property type="term" value="C:membrane"/>
    <property type="evidence" value="ECO:0007669"/>
    <property type="project" value="UniProtKB-SubCell"/>
</dbReference>
<dbReference type="Gene3D" id="3.40.50.1820">
    <property type="entry name" value="alpha/beta hydrolase"/>
    <property type="match status" value="1"/>
</dbReference>
<proteinExistence type="predicted"/>
<keyword evidence="6" id="KW-0472">Membrane</keyword>
<dbReference type="InterPro" id="IPR052374">
    <property type="entry name" value="SERAC1"/>
</dbReference>
<dbReference type="OrthoDB" id="5086500at2759"/>
<dbReference type="InterPro" id="IPR029058">
    <property type="entry name" value="AB_hydrolase_fold"/>
</dbReference>
<dbReference type="GO" id="GO:0005783">
    <property type="term" value="C:endoplasmic reticulum"/>
    <property type="evidence" value="ECO:0007669"/>
    <property type="project" value="UniProtKB-SubCell"/>
</dbReference>
<dbReference type="PANTHER" id="PTHR48182">
    <property type="entry name" value="PROTEIN SERAC1"/>
    <property type="match status" value="1"/>
</dbReference>
<evidence type="ECO:0000256" key="5">
    <source>
        <dbReference type="ARBA" id="ARBA00023128"/>
    </source>
</evidence>
<organism evidence="8 9">
    <name type="scientific">Rhynchophorus ferrugineus</name>
    <name type="common">Red palm weevil</name>
    <name type="synonym">Curculio ferrugineus</name>
    <dbReference type="NCBI Taxonomy" id="354439"/>
    <lineage>
        <taxon>Eukaryota</taxon>
        <taxon>Metazoa</taxon>
        <taxon>Ecdysozoa</taxon>
        <taxon>Arthropoda</taxon>
        <taxon>Hexapoda</taxon>
        <taxon>Insecta</taxon>
        <taxon>Pterygota</taxon>
        <taxon>Neoptera</taxon>
        <taxon>Endopterygota</taxon>
        <taxon>Coleoptera</taxon>
        <taxon>Polyphaga</taxon>
        <taxon>Cucujiformia</taxon>
        <taxon>Curculionidae</taxon>
        <taxon>Dryophthorinae</taxon>
        <taxon>Rhynchophorus</taxon>
    </lineage>
</organism>
<feature type="compositionally biased region" description="Basic and acidic residues" evidence="7">
    <location>
        <begin position="110"/>
        <end position="119"/>
    </location>
</feature>
<evidence type="ECO:0000256" key="6">
    <source>
        <dbReference type="ARBA" id="ARBA00023136"/>
    </source>
</evidence>
<evidence type="ECO:0008006" key="10">
    <source>
        <dbReference type="Google" id="ProtNLM"/>
    </source>
</evidence>